<dbReference type="OrthoDB" id="3266090at2759"/>
<accession>A0A4Z0A1D7</accession>
<dbReference type="EMBL" id="SFCI01000406">
    <property type="protein sequence ID" value="TFY80001.1"/>
    <property type="molecule type" value="Genomic_DNA"/>
</dbReference>
<evidence type="ECO:0000313" key="2">
    <source>
        <dbReference type="Proteomes" id="UP000298061"/>
    </source>
</evidence>
<evidence type="ECO:0000313" key="1">
    <source>
        <dbReference type="EMBL" id="TFY80001.1"/>
    </source>
</evidence>
<gene>
    <name evidence="1" type="ORF">EWM64_g4013</name>
</gene>
<feature type="non-terminal residue" evidence="1">
    <location>
        <position position="187"/>
    </location>
</feature>
<comment type="caution">
    <text evidence="1">The sequence shown here is derived from an EMBL/GenBank/DDBJ whole genome shotgun (WGS) entry which is preliminary data.</text>
</comment>
<proteinExistence type="predicted"/>
<protein>
    <submittedName>
        <fullName evidence="1">Uncharacterized protein</fullName>
    </submittedName>
</protein>
<reference evidence="1 2" key="1">
    <citation type="submission" date="2019-02" db="EMBL/GenBank/DDBJ databases">
        <title>Genome sequencing of the rare red list fungi Hericium alpestre (H. flagellum).</title>
        <authorList>
            <person name="Buettner E."/>
            <person name="Kellner H."/>
        </authorList>
    </citation>
    <scope>NUCLEOTIDE SEQUENCE [LARGE SCALE GENOMIC DNA]</scope>
    <source>
        <strain evidence="1 2">DSM 108284</strain>
    </source>
</reference>
<keyword evidence="2" id="KW-1185">Reference proteome</keyword>
<sequence>MPKSEWSSRTDDVMDCVEMELDADGNRIPDPETIFRLTSRQYEERKDPRAYYLKGREPTEELDDFLFTHRVQLPHHKPPKFYFGLGLSMEDILAYVARHDIMPTPEDFYSRLKPHERHELVLLDAKRAVAQHLIEKTGVYMHAEITPLDATHDCMIALYDNYDWYCQETSDADEAVLFAMLQAELHV</sequence>
<dbReference type="AlphaFoldDB" id="A0A4Z0A1D7"/>
<dbReference type="Proteomes" id="UP000298061">
    <property type="component" value="Unassembled WGS sequence"/>
</dbReference>
<organism evidence="1 2">
    <name type="scientific">Hericium alpestre</name>
    <dbReference type="NCBI Taxonomy" id="135208"/>
    <lineage>
        <taxon>Eukaryota</taxon>
        <taxon>Fungi</taxon>
        <taxon>Dikarya</taxon>
        <taxon>Basidiomycota</taxon>
        <taxon>Agaricomycotina</taxon>
        <taxon>Agaricomycetes</taxon>
        <taxon>Russulales</taxon>
        <taxon>Hericiaceae</taxon>
        <taxon>Hericium</taxon>
    </lineage>
</organism>
<name>A0A4Z0A1D7_9AGAM</name>